<dbReference type="EMBL" id="JACHVT010000002">
    <property type="protein sequence ID" value="MBB2985708.1"/>
    <property type="molecule type" value="Genomic_DNA"/>
</dbReference>
<accession>A0A839PN39</accession>
<dbReference type="InterPro" id="IPR000863">
    <property type="entry name" value="Sulfotransferase_dom"/>
</dbReference>
<proteinExistence type="predicted"/>
<protein>
    <recommendedName>
        <fullName evidence="1">Sulfotransferase domain-containing protein</fullName>
    </recommendedName>
</protein>
<comment type="caution">
    <text evidence="2">The sequence shown here is derived from an EMBL/GenBank/DDBJ whole genome shotgun (WGS) entry which is preliminary data.</text>
</comment>
<name>A0A839PN39_9MICO</name>
<dbReference type="RefSeq" id="WP_184508554.1">
    <property type="nucleotide sequence ID" value="NZ_JACHVT010000002.1"/>
</dbReference>
<gene>
    <name evidence="2" type="ORF">FHW14_000857</name>
</gene>
<reference evidence="2 3" key="1">
    <citation type="submission" date="2020-08" db="EMBL/GenBank/DDBJ databases">
        <title>Genomic Encyclopedia of Type Strains, Phase IV (KMG-V): Genome sequencing to study the core and pangenomes of soil and plant-associated prokaryotes.</title>
        <authorList>
            <person name="Whitman W."/>
        </authorList>
    </citation>
    <scope>NUCLEOTIDE SEQUENCE [LARGE SCALE GENOMIC DNA]</scope>
    <source>
        <strain evidence="2 3">B3ACCR2</strain>
    </source>
</reference>
<sequence length="361" mass="38717">MSALGSAPASGPLGDGHGDPGEAPVRVLYFTGSGRSGTTVINNILGQLPGAFACGELRYLWRRGVVEDHLCACGETFAECPVWSAVMASPGRPGSVAGEPISADEAAGVAARLLNRLASRRVPAMLARRVVGRTPVPPHPDDATVHWLYRSVARHTGGALVVDSSKLPPYGLLLHQLPGVEVLHLHVVRDSRATAFSWQRTKPTLDHAGGDQVMPTLMFWKSSLLWAWWNTLTVALWGRSPGYLRVRYEDFVADPRGVMQTIAEWAGLPADDLPFETPTSVRMAPTHSVAGNPSRHSRGAVEIRSDDEWTRAMPTRDRRLVTAMTAAVLLGFGYSLRAGAVAAVRGGGSSARERLSGKGVR</sequence>
<dbReference type="Gene3D" id="3.40.50.300">
    <property type="entry name" value="P-loop containing nucleotide triphosphate hydrolases"/>
    <property type="match status" value="1"/>
</dbReference>
<dbReference type="InterPro" id="IPR027417">
    <property type="entry name" value="P-loop_NTPase"/>
</dbReference>
<evidence type="ECO:0000313" key="2">
    <source>
        <dbReference type="EMBL" id="MBB2985708.1"/>
    </source>
</evidence>
<dbReference type="SUPFAM" id="SSF52540">
    <property type="entry name" value="P-loop containing nucleoside triphosphate hydrolases"/>
    <property type="match status" value="1"/>
</dbReference>
<dbReference type="AlphaFoldDB" id="A0A839PN39"/>
<feature type="domain" description="Sulfotransferase" evidence="1">
    <location>
        <begin position="185"/>
        <end position="271"/>
    </location>
</feature>
<organism evidence="2 3">
    <name type="scientific">Terracoccus luteus</name>
    <dbReference type="NCBI Taxonomy" id="53356"/>
    <lineage>
        <taxon>Bacteria</taxon>
        <taxon>Bacillati</taxon>
        <taxon>Actinomycetota</taxon>
        <taxon>Actinomycetes</taxon>
        <taxon>Micrococcales</taxon>
        <taxon>Intrasporangiaceae</taxon>
        <taxon>Terracoccus</taxon>
    </lineage>
</organism>
<evidence type="ECO:0000313" key="3">
    <source>
        <dbReference type="Proteomes" id="UP000590811"/>
    </source>
</evidence>
<evidence type="ECO:0000259" key="1">
    <source>
        <dbReference type="Pfam" id="PF00685"/>
    </source>
</evidence>
<dbReference type="Pfam" id="PF00685">
    <property type="entry name" value="Sulfotransfer_1"/>
    <property type="match status" value="1"/>
</dbReference>
<dbReference type="Proteomes" id="UP000590811">
    <property type="component" value="Unassembled WGS sequence"/>
</dbReference>